<reference evidence="7" key="1">
    <citation type="journal article" date="2023" name="Int. J. Syst. Evol. Microbiol.">
        <title>&lt;i&gt;Shewanella septentrionalis&lt;/i&gt; sp. nov. and &lt;i&gt;Shewanella holmiensis&lt;/i&gt; sp. nov., isolated from Baltic Sea water and sediments.</title>
        <authorList>
            <person name="Martin-Rodriguez A.J."/>
            <person name="Thorell K."/>
            <person name="Joffre E."/>
            <person name="Jensie-Markopoulos S."/>
            <person name="Moore E.R.B."/>
            <person name="Sjoling A."/>
        </authorList>
    </citation>
    <scope>NUCLEOTIDE SEQUENCE</scope>
    <source>
        <strain evidence="7">SP1W3</strain>
    </source>
</reference>
<dbReference type="Gene3D" id="1.10.10.10">
    <property type="entry name" value="Winged helix-like DNA-binding domain superfamily/Winged helix DNA-binding domain"/>
    <property type="match status" value="2"/>
</dbReference>
<evidence type="ECO:0000313" key="8">
    <source>
        <dbReference type="Proteomes" id="UP001155604"/>
    </source>
</evidence>
<dbReference type="EMBL" id="JAMTCC010000012">
    <property type="protein sequence ID" value="MCT7945428.1"/>
    <property type="molecule type" value="Genomic_DNA"/>
</dbReference>
<organism evidence="7 8">
    <name type="scientific">Shewanella septentrionalis</name>
    <dbReference type="NCBI Taxonomy" id="2952223"/>
    <lineage>
        <taxon>Bacteria</taxon>
        <taxon>Pseudomonadati</taxon>
        <taxon>Pseudomonadota</taxon>
        <taxon>Gammaproteobacteria</taxon>
        <taxon>Alteromonadales</taxon>
        <taxon>Shewanellaceae</taxon>
        <taxon>Shewanella</taxon>
    </lineage>
</organism>
<dbReference type="Pfam" id="PF21981">
    <property type="entry name" value="RecX_HTH3"/>
    <property type="match status" value="1"/>
</dbReference>
<comment type="similarity">
    <text evidence="2">Belongs to the RecX family.</text>
</comment>
<dbReference type="AlphaFoldDB" id="A0A9X2WU39"/>
<dbReference type="Pfam" id="PF02631">
    <property type="entry name" value="RecX_HTH2"/>
    <property type="match status" value="1"/>
</dbReference>
<name>A0A9X2WU39_9GAMM</name>
<evidence type="ECO:0000256" key="3">
    <source>
        <dbReference type="ARBA" id="ARBA00018111"/>
    </source>
</evidence>
<dbReference type="Proteomes" id="UP001155604">
    <property type="component" value="Unassembled WGS sequence"/>
</dbReference>
<dbReference type="InterPro" id="IPR003783">
    <property type="entry name" value="Regulatory_RecX"/>
</dbReference>
<dbReference type="GO" id="GO:0006282">
    <property type="term" value="P:regulation of DNA repair"/>
    <property type="evidence" value="ECO:0007669"/>
    <property type="project" value="InterPro"/>
</dbReference>
<evidence type="ECO:0000259" key="5">
    <source>
        <dbReference type="Pfam" id="PF02631"/>
    </source>
</evidence>
<feature type="domain" description="RecX third three-helical" evidence="6">
    <location>
        <begin position="100"/>
        <end position="126"/>
    </location>
</feature>
<feature type="domain" description="RecX second three-helical" evidence="5">
    <location>
        <begin position="25"/>
        <end position="65"/>
    </location>
</feature>
<dbReference type="PANTHER" id="PTHR33602">
    <property type="entry name" value="REGULATORY PROTEIN RECX FAMILY PROTEIN"/>
    <property type="match status" value="1"/>
</dbReference>
<evidence type="ECO:0000256" key="2">
    <source>
        <dbReference type="ARBA" id="ARBA00009695"/>
    </source>
</evidence>
<comment type="caution">
    <text evidence="7">The sequence shown here is derived from an EMBL/GenBank/DDBJ whole genome shotgun (WGS) entry which is preliminary data.</text>
</comment>
<evidence type="ECO:0000313" key="7">
    <source>
        <dbReference type="EMBL" id="MCT7945428.1"/>
    </source>
</evidence>
<dbReference type="InterPro" id="IPR053925">
    <property type="entry name" value="RecX_HTH_3rd"/>
</dbReference>
<keyword evidence="4" id="KW-0963">Cytoplasm</keyword>
<dbReference type="InterPro" id="IPR036388">
    <property type="entry name" value="WH-like_DNA-bd_sf"/>
</dbReference>
<proteinExistence type="inferred from homology"/>
<comment type="subcellular location">
    <subcellularLocation>
        <location evidence="1">Cytoplasm</location>
    </subcellularLocation>
</comment>
<evidence type="ECO:0000256" key="4">
    <source>
        <dbReference type="ARBA" id="ARBA00022490"/>
    </source>
</evidence>
<protein>
    <recommendedName>
        <fullName evidence="3">Regulatory protein RecX</fullName>
    </recommendedName>
</protein>
<evidence type="ECO:0000256" key="1">
    <source>
        <dbReference type="ARBA" id="ARBA00004496"/>
    </source>
</evidence>
<dbReference type="InterPro" id="IPR053924">
    <property type="entry name" value="RecX_HTH_2nd"/>
</dbReference>
<accession>A0A9X2WU39</accession>
<keyword evidence="8" id="KW-1185">Reference proteome</keyword>
<sequence>MLEKGFDLNDIEPVLDACESSGFINDNRYAELLVRSHISRGHGAIRIRQAIAQKGLSKDFIEAAITNSDCDWFELAKDKATKKYGVPRVTEVKGSKARDLIAKEKAKRVRFLMGQGFSYDQITYALDSDPNDLDDDD</sequence>
<dbReference type="GO" id="GO:0005737">
    <property type="term" value="C:cytoplasm"/>
    <property type="evidence" value="ECO:0007669"/>
    <property type="project" value="UniProtKB-SubCell"/>
</dbReference>
<gene>
    <name evidence="7" type="ORF">NE536_08620</name>
</gene>
<dbReference type="PANTHER" id="PTHR33602:SF1">
    <property type="entry name" value="REGULATORY PROTEIN RECX FAMILY PROTEIN"/>
    <property type="match status" value="1"/>
</dbReference>
<evidence type="ECO:0000259" key="6">
    <source>
        <dbReference type="Pfam" id="PF21981"/>
    </source>
</evidence>